<dbReference type="Pfam" id="PF05975">
    <property type="entry name" value="EcsB"/>
    <property type="match status" value="1"/>
</dbReference>
<protein>
    <submittedName>
        <fullName evidence="1">ABC transporter</fullName>
    </submittedName>
</protein>
<gene>
    <name evidence="1" type="ORF">B9L19_15195</name>
</gene>
<dbReference type="GO" id="GO:0016020">
    <property type="term" value="C:membrane"/>
    <property type="evidence" value="ECO:0007669"/>
    <property type="project" value="InterPro"/>
</dbReference>
<dbReference type="InterPro" id="IPR010288">
    <property type="entry name" value="EcsB_ABC"/>
</dbReference>
<accession>A0A226Q3A7</accession>
<evidence type="ECO:0000313" key="1">
    <source>
        <dbReference type="EMBL" id="OXB86826.1"/>
    </source>
</evidence>
<dbReference type="KEGG" id="gtm:GT3921_16285"/>
<reference evidence="1 2" key="1">
    <citation type="submission" date="2017-05" db="EMBL/GenBank/DDBJ databases">
        <title>The genome sequence of Geobacillus thermocatenulatus DSM 730.</title>
        <authorList>
            <person name="Ramaloko W.T."/>
            <person name="Koen N."/>
            <person name="Polliack S."/>
            <person name="Aliyu H."/>
            <person name="Lebre P."/>
            <person name="Mohr T."/>
            <person name="Oswald F."/>
            <person name="Zwick M."/>
            <person name="Neumann A."/>
            <person name="Syldatk C."/>
            <person name="Cowan D."/>
            <person name="De Maayer P."/>
        </authorList>
    </citation>
    <scope>NUCLEOTIDE SEQUENCE [LARGE SCALE GENOMIC DNA]</scope>
    <source>
        <strain evidence="1 2">BGSC 93A1</strain>
    </source>
</reference>
<dbReference type="EMBL" id="NEWK01000002">
    <property type="protein sequence ID" value="OXB86826.1"/>
    <property type="molecule type" value="Genomic_DNA"/>
</dbReference>
<name>A0A226Q3A7_9BACL</name>
<dbReference type="AlphaFoldDB" id="A0A226Q3A7"/>
<comment type="caution">
    <text evidence="1">The sequence shown here is derived from an EMBL/GenBank/DDBJ whole genome shotgun (WGS) entry which is preliminary data.</text>
</comment>
<dbReference type="PIRSF" id="PIRSF037259">
    <property type="entry name" value="EcsB_ABC"/>
    <property type="match status" value="1"/>
</dbReference>
<dbReference type="Proteomes" id="UP000198378">
    <property type="component" value="Unassembled WGS sequence"/>
</dbReference>
<proteinExistence type="predicted"/>
<organism evidence="1 2">
    <name type="scientific">Geobacillus thermocatenulatus</name>
    <dbReference type="NCBI Taxonomy" id="33938"/>
    <lineage>
        <taxon>Bacteria</taxon>
        <taxon>Bacillati</taxon>
        <taxon>Bacillota</taxon>
        <taxon>Bacilli</taxon>
        <taxon>Bacillales</taxon>
        <taxon>Anoxybacillaceae</taxon>
        <taxon>Geobacillus</taxon>
        <taxon>Geobacillus thermoleovorans group</taxon>
    </lineage>
</organism>
<sequence length="404" mass="46192">MIDARRLWKQRFQAEWRKRIRYLRYMFNDHLLVGLIIVLGGIAVMYKRFAASLPDSFPYPAIAAVVFGWAAAAGSVRTLFRKADAVFLLPAEERLGPYIQRAFFVSWLWQAYGLSLLLLLAGPLHARFSLVPWPLFLFGLFCFKGWSLWASWQGSYIADPSFHRFGAFTRFSLAAVFVYLVLVAAPWPFFVVLVGLMAVLSICLSRLTIGKTWKWERIIAEEQRAATAFYRLAHLFTDVPEWREAAKRRRWLDSLLALIPYDKRHVFFHLYARTFLRAGGYAGLYVRLTAIGGVMLAVIDHQYGRAAIVCLFLYATAVQLAALPSHHRYSLWPRLYPLPQAQPDAAAVRLLSILLIGQNTVFHLVLLAVSPRLLWLATWLGGNIWGLWTAGRYVRLQRGQNAGR</sequence>
<evidence type="ECO:0000313" key="2">
    <source>
        <dbReference type="Proteomes" id="UP000198378"/>
    </source>
</evidence>
<dbReference type="RefSeq" id="WP_025950944.1">
    <property type="nucleotide sequence ID" value="NZ_CP018058.1"/>
</dbReference>
<keyword evidence="2" id="KW-1185">Reference proteome</keyword>